<name>A0A176WQ35_MARPO</name>
<proteinExistence type="predicted"/>
<protein>
    <submittedName>
        <fullName evidence="2">Uncharacterized protein</fullName>
    </submittedName>
</protein>
<comment type="caution">
    <text evidence="2">The sequence shown here is derived from an EMBL/GenBank/DDBJ whole genome shotgun (WGS) entry which is preliminary data.</text>
</comment>
<sequence length="142" mass="15747">MVIIHRAGFRDQGISSDQKEKGISGLQDQGISSDQGREGISGLRDQGINSDKGREDISGLRDQGINSDQGREGISGFRDQGTEIQNCRLVSVVACDHVTFLNKLIASSIENQCDGNLYNDWEILSPRELKDNRAEKPKNWDE</sequence>
<gene>
    <name evidence="2" type="ORF">AXG93_3823s1000</name>
</gene>
<evidence type="ECO:0000313" key="2">
    <source>
        <dbReference type="EMBL" id="OAE35217.1"/>
    </source>
</evidence>
<evidence type="ECO:0000256" key="1">
    <source>
        <dbReference type="SAM" id="MobiDB-lite"/>
    </source>
</evidence>
<accession>A0A176WQ35</accession>
<dbReference type="Proteomes" id="UP000077202">
    <property type="component" value="Unassembled WGS sequence"/>
</dbReference>
<dbReference type="AlphaFoldDB" id="A0A176WQ35"/>
<dbReference type="EMBL" id="LVLJ01000223">
    <property type="protein sequence ID" value="OAE35217.1"/>
    <property type="molecule type" value="Genomic_DNA"/>
</dbReference>
<keyword evidence="3" id="KW-1185">Reference proteome</keyword>
<evidence type="ECO:0000313" key="3">
    <source>
        <dbReference type="Proteomes" id="UP000077202"/>
    </source>
</evidence>
<feature type="region of interest" description="Disordered" evidence="1">
    <location>
        <begin position="13"/>
        <end position="77"/>
    </location>
</feature>
<organism evidence="2 3">
    <name type="scientific">Marchantia polymorpha subsp. ruderalis</name>
    <dbReference type="NCBI Taxonomy" id="1480154"/>
    <lineage>
        <taxon>Eukaryota</taxon>
        <taxon>Viridiplantae</taxon>
        <taxon>Streptophyta</taxon>
        <taxon>Embryophyta</taxon>
        <taxon>Marchantiophyta</taxon>
        <taxon>Marchantiopsida</taxon>
        <taxon>Marchantiidae</taxon>
        <taxon>Marchantiales</taxon>
        <taxon>Marchantiaceae</taxon>
        <taxon>Marchantia</taxon>
    </lineage>
</organism>
<reference evidence="2" key="1">
    <citation type="submission" date="2016-03" db="EMBL/GenBank/DDBJ databases">
        <title>Mechanisms controlling the formation of the plant cell surface in tip-growing cells are functionally conserved among land plants.</title>
        <authorList>
            <person name="Honkanen S."/>
            <person name="Jones V.A."/>
            <person name="Morieri G."/>
            <person name="Champion C."/>
            <person name="Hetherington A.J."/>
            <person name="Kelly S."/>
            <person name="Saint-Marcoux D."/>
            <person name="Proust H."/>
            <person name="Prescott H."/>
            <person name="Dolan L."/>
        </authorList>
    </citation>
    <scope>NUCLEOTIDE SEQUENCE [LARGE SCALE GENOMIC DNA]</scope>
    <source>
        <tissue evidence="2">Whole gametophyte</tissue>
    </source>
</reference>